<keyword evidence="3" id="KW-1185">Reference proteome</keyword>
<accession>A0A091ARZ1</accession>
<dbReference type="AlphaFoldDB" id="A0A091ARZ1"/>
<protein>
    <submittedName>
        <fullName evidence="2">Uncharacterized protein</fullName>
    </submittedName>
</protein>
<name>A0A091ARZ1_9GAMM</name>
<evidence type="ECO:0000256" key="1">
    <source>
        <dbReference type="SAM" id="Phobius"/>
    </source>
</evidence>
<sequence>MTMLAGFAAAVTTITTDLGTVGAGLVTIGLVSLGITLVVRRFR</sequence>
<evidence type="ECO:0000313" key="3">
    <source>
        <dbReference type="Proteomes" id="UP000029385"/>
    </source>
</evidence>
<feature type="transmembrane region" description="Helical" evidence="1">
    <location>
        <begin position="20"/>
        <end position="39"/>
    </location>
</feature>
<gene>
    <name evidence="2" type="ORF">N789_14660</name>
</gene>
<keyword evidence="1" id="KW-0472">Membrane</keyword>
<evidence type="ECO:0000313" key="2">
    <source>
        <dbReference type="EMBL" id="KFN42141.1"/>
    </source>
</evidence>
<dbReference type="Proteomes" id="UP000029385">
    <property type="component" value="Unassembled WGS sequence"/>
</dbReference>
<keyword evidence="1" id="KW-0812">Transmembrane</keyword>
<reference evidence="2 3" key="1">
    <citation type="submission" date="2013-09" db="EMBL/GenBank/DDBJ databases">
        <title>Genome sequencing of Arenimonas oryziterrae.</title>
        <authorList>
            <person name="Chen F."/>
            <person name="Wang G."/>
        </authorList>
    </citation>
    <scope>NUCLEOTIDE SEQUENCE [LARGE SCALE GENOMIC DNA]</scope>
    <source>
        <strain evidence="2 3">YC6267</strain>
    </source>
</reference>
<dbReference type="PATRIC" id="fig|1121015.4.peg.2393"/>
<proteinExistence type="predicted"/>
<comment type="caution">
    <text evidence="2">The sequence shown here is derived from an EMBL/GenBank/DDBJ whole genome shotgun (WGS) entry which is preliminary data.</text>
</comment>
<organism evidence="2 3">
    <name type="scientific">Arenimonas oryziterrae DSM 21050 = YC6267</name>
    <dbReference type="NCBI Taxonomy" id="1121015"/>
    <lineage>
        <taxon>Bacteria</taxon>
        <taxon>Pseudomonadati</taxon>
        <taxon>Pseudomonadota</taxon>
        <taxon>Gammaproteobacteria</taxon>
        <taxon>Lysobacterales</taxon>
        <taxon>Lysobacteraceae</taxon>
        <taxon>Arenimonas</taxon>
    </lineage>
</organism>
<dbReference type="EMBL" id="AVCI01000016">
    <property type="protein sequence ID" value="KFN42141.1"/>
    <property type="molecule type" value="Genomic_DNA"/>
</dbReference>
<keyword evidence="1" id="KW-1133">Transmembrane helix</keyword>